<evidence type="ECO:0000313" key="16">
    <source>
        <dbReference type="EMBL" id="SHF16219.1"/>
    </source>
</evidence>
<gene>
    <name evidence="16" type="ORF">SAMN02745148_01970</name>
</gene>
<dbReference type="SUPFAM" id="SSF46977">
    <property type="entry name" value="Succinate dehydrogenase/fumarate reductase flavoprotein C-terminal domain"/>
    <property type="match status" value="1"/>
</dbReference>
<comment type="similarity">
    <text evidence="3 12">Belongs to the FAD-dependent oxidoreductase 2 family. NadB subfamily.</text>
</comment>
<dbReference type="UniPathway" id="UPA00253">
    <property type="reaction ID" value="UER00326"/>
</dbReference>
<dbReference type="Gene3D" id="3.90.700.10">
    <property type="entry name" value="Succinate dehydrogenase/fumarate reductase flavoprotein, catalytic domain"/>
    <property type="match status" value="1"/>
</dbReference>
<dbReference type="Gene3D" id="3.50.50.60">
    <property type="entry name" value="FAD/NAD(P)-binding domain"/>
    <property type="match status" value="1"/>
</dbReference>
<evidence type="ECO:0000259" key="14">
    <source>
        <dbReference type="Pfam" id="PF00890"/>
    </source>
</evidence>
<evidence type="ECO:0000256" key="6">
    <source>
        <dbReference type="ARBA" id="ARBA00022630"/>
    </source>
</evidence>
<evidence type="ECO:0000259" key="15">
    <source>
        <dbReference type="Pfam" id="PF02910"/>
    </source>
</evidence>
<name>A0A1M4ZDT0_9GAMM</name>
<evidence type="ECO:0000313" key="17">
    <source>
        <dbReference type="Proteomes" id="UP000184346"/>
    </source>
</evidence>
<evidence type="ECO:0000256" key="4">
    <source>
        <dbReference type="ARBA" id="ARBA00012173"/>
    </source>
</evidence>
<dbReference type="InterPro" id="IPR003953">
    <property type="entry name" value="FAD-dep_OxRdtase_2_FAD-bd"/>
</dbReference>
<keyword evidence="9 12" id="KW-0560">Oxidoreductase</keyword>
<dbReference type="PRINTS" id="PR00368">
    <property type="entry name" value="FADPNR"/>
</dbReference>
<dbReference type="Proteomes" id="UP000184346">
    <property type="component" value="Unassembled WGS sequence"/>
</dbReference>
<dbReference type="EC" id="1.4.3.16" evidence="4 11"/>
<evidence type="ECO:0000256" key="7">
    <source>
        <dbReference type="ARBA" id="ARBA00022642"/>
    </source>
</evidence>
<dbReference type="GO" id="GO:0009435">
    <property type="term" value="P:NAD+ biosynthetic process"/>
    <property type="evidence" value="ECO:0007669"/>
    <property type="project" value="UniProtKB-UniPathway"/>
</dbReference>
<sequence>MIRSDHDVLIIGGGVAGLSLALELADHRPVTLLRPAQDDLGASVWAQGGIAAVLAPQDDVEAHVQDTLVAGDGLCDEAAVRFTVENGRAAIDWLLGLGVPFTPDTTTDAPYPYHLTREGGHGARRIIHAADATGRALIETLLDHVRRHPAIQLIGDLQAIELLEDPRGDCRGALCLDATHRPHLVAAHDTVLATGGASGLYRHTTSPAPACGEGMAMAAELGATLMNLEFQQFHPTCLYDPSGTPFLISEAVRGEGGLLRDARGRRFMPDYDERAELAPRDIVARAIHAEILRDGGTHVLLDVTHLEPGRVREHFPTIHAHCLNRGLDINRQPIPVVPAAHYSCGGIATDLHGASDIGHLHAIGEVACTGLHGANRMASNSLLECLVFARAAASALRRRSSGRRGEPVEPSIAQAGVASQQSLARRLEELRDIMSLHAGIVRSDAGLASGRDALRHLREASEPLWKDHAPTPALARLRHALLLAGMLLDVASARRESRGLHHNLDCPTHGTGKATASRIRSGA</sequence>
<dbReference type="AlphaFoldDB" id="A0A1M4ZDT0"/>
<evidence type="ECO:0000256" key="3">
    <source>
        <dbReference type="ARBA" id="ARBA00008562"/>
    </source>
</evidence>
<protein>
    <recommendedName>
        <fullName evidence="5 11">L-aspartate oxidase</fullName>
        <ecNumber evidence="4 11">1.4.3.16</ecNumber>
    </recommendedName>
</protein>
<evidence type="ECO:0000256" key="10">
    <source>
        <dbReference type="ARBA" id="ARBA00048305"/>
    </source>
</evidence>
<evidence type="ECO:0000256" key="12">
    <source>
        <dbReference type="RuleBase" id="RU362049"/>
    </source>
</evidence>
<feature type="domain" description="FAD-dependent oxidoreductase 2 FAD-binding" evidence="14">
    <location>
        <begin position="7"/>
        <end position="382"/>
    </location>
</feature>
<organism evidence="16 17">
    <name type="scientific">Modicisalibacter ilicicola DSM 19980</name>
    <dbReference type="NCBI Taxonomy" id="1121942"/>
    <lineage>
        <taxon>Bacteria</taxon>
        <taxon>Pseudomonadati</taxon>
        <taxon>Pseudomonadota</taxon>
        <taxon>Gammaproteobacteria</taxon>
        <taxon>Oceanospirillales</taxon>
        <taxon>Halomonadaceae</taxon>
        <taxon>Modicisalibacter</taxon>
    </lineage>
</organism>
<evidence type="ECO:0000256" key="2">
    <source>
        <dbReference type="ARBA" id="ARBA00004950"/>
    </source>
</evidence>
<dbReference type="SUPFAM" id="SSF56425">
    <property type="entry name" value="Succinate dehydrogenase/fumarate reductase flavoprotein, catalytic domain"/>
    <property type="match status" value="1"/>
</dbReference>
<dbReference type="Pfam" id="PF00890">
    <property type="entry name" value="FAD_binding_2"/>
    <property type="match status" value="1"/>
</dbReference>
<dbReference type="OrthoDB" id="9806724at2"/>
<dbReference type="PANTHER" id="PTHR42716">
    <property type="entry name" value="L-ASPARTATE OXIDASE"/>
    <property type="match status" value="1"/>
</dbReference>
<comment type="catalytic activity">
    <reaction evidence="10">
        <text>L-aspartate + O2 = iminosuccinate + H2O2</text>
        <dbReference type="Rhea" id="RHEA:25876"/>
        <dbReference type="ChEBI" id="CHEBI:15379"/>
        <dbReference type="ChEBI" id="CHEBI:16240"/>
        <dbReference type="ChEBI" id="CHEBI:29991"/>
        <dbReference type="ChEBI" id="CHEBI:77875"/>
        <dbReference type="EC" id="1.4.3.16"/>
    </reaction>
    <physiologicalReaction direction="left-to-right" evidence="10">
        <dbReference type="Rhea" id="RHEA:25877"/>
    </physiologicalReaction>
</comment>
<feature type="domain" description="Fumarate reductase/succinate dehydrogenase flavoprotein-like C-terminal" evidence="15">
    <location>
        <begin position="428"/>
        <end position="508"/>
    </location>
</feature>
<dbReference type="RefSeq" id="WP_072822258.1">
    <property type="nucleotide sequence ID" value="NZ_FQUJ01000007.1"/>
</dbReference>
<feature type="region of interest" description="Disordered" evidence="13">
    <location>
        <begin position="501"/>
        <end position="523"/>
    </location>
</feature>
<dbReference type="InterPro" id="IPR027477">
    <property type="entry name" value="Succ_DH/fumarate_Rdtase_cat_sf"/>
</dbReference>
<keyword evidence="8 12" id="KW-0274">FAD</keyword>
<dbReference type="STRING" id="1121942.SAMN02745148_01970"/>
<dbReference type="InterPro" id="IPR005288">
    <property type="entry name" value="NadB"/>
</dbReference>
<comment type="cofactor">
    <cofactor evidence="1 12">
        <name>FAD</name>
        <dbReference type="ChEBI" id="CHEBI:57692"/>
    </cofactor>
</comment>
<dbReference type="SUPFAM" id="SSF51905">
    <property type="entry name" value="FAD/NAD(P)-binding domain"/>
    <property type="match status" value="1"/>
</dbReference>
<dbReference type="InterPro" id="IPR015939">
    <property type="entry name" value="Fum_Rdtase/Succ_DH_flav-like_C"/>
</dbReference>
<accession>A0A1M4ZDT0</accession>
<comment type="function">
    <text evidence="12">Catalyzes the oxidation of L-aspartate to iminoaspartate.</text>
</comment>
<reference evidence="16 17" key="1">
    <citation type="submission" date="2016-11" db="EMBL/GenBank/DDBJ databases">
        <authorList>
            <person name="Jaros S."/>
            <person name="Januszkiewicz K."/>
            <person name="Wedrychowicz H."/>
        </authorList>
    </citation>
    <scope>NUCLEOTIDE SEQUENCE [LARGE SCALE GENOMIC DNA]</scope>
    <source>
        <strain evidence="16 17">DSM 19980</strain>
    </source>
</reference>
<keyword evidence="6 12" id="KW-0285">Flavoprotein</keyword>
<dbReference type="InterPro" id="IPR037099">
    <property type="entry name" value="Fum_R/Succ_DH_flav-like_C_sf"/>
</dbReference>
<proteinExistence type="inferred from homology"/>
<evidence type="ECO:0000256" key="5">
    <source>
        <dbReference type="ARBA" id="ARBA00021901"/>
    </source>
</evidence>
<evidence type="ECO:0000256" key="11">
    <source>
        <dbReference type="NCBIfam" id="TIGR00551"/>
    </source>
</evidence>
<evidence type="ECO:0000256" key="9">
    <source>
        <dbReference type="ARBA" id="ARBA00023002"/>
    </source>
</evidence>
<dbReference type="EMBL" id="FQUJ01000007">
    <property type="protein sequence ID" value="SHF16219.1"/>
    <property type="molecule type" value="Genomic_DNA"/>
</dbReference>
<keyword evidence="7 12" id="KW-0662">Pyridine nucleotide biosynthesis</keyword>
<dbReference type="Gene3D" id="1.20.58.100">
    <property type="entry name" value="Fumarate reductase/succinate dehydrogenase flavoprotein-like, C-terminal domain"/>
    <property type="match status" value="1"/>
</dbReference>
<dbReference type="InterPro" id="IPR036188">
    <property type="entry name" value="FAD/NAD-bd_sf"/>
</dbReference>
<dbReference type="NCBIfam" id="TIGR00551">
    <property type="entry name" value="nadB"/>
    <property type="match status" value="1"/>
</dbReference>
<comment type="subcellular location">
    <subcellularLocation>
        <location evidence="12">Cytoplasm</location>
    </subcellularLocation>
</comment>
<dbReference type="GO" id="GO:0008734">
    <property type="term" value="F:L-aspartate oxidase activity"/>
    <property type="evidence" value="ECO:0007669"/>
    <property type="project" value="UniProtKB-UniRule"/>
</dbReference>
<evidence type="ECO:0000256" key="8">
    <source>
        <dbReference type="ARBA" id="ARBA00022827"/>
    </source>
</evidence>
<keyword evidence="17" id="KW-1185">Reference proteome</keyword>
<evidence type="ECO:0000256" key="1">
    <source>
        <dbReference type="ARBA" id="ARBA00001974"/>
    </source>
</evidence>
<dbReference type="Pfam" id="PF02910">
    <property type="entry name" value="Succ_DH_flav_C"/>
    <property type="match status" value="1"/>
</dbReference>
<comment type="pathway">
    <text evidence="2 12">Cofactor biosynthesis; NAD(+) biosynthesis; iminoaspartate from L-aspartate (oxidase route): step 1/1.</text>
</comment>
<dbReference type="PANTHER" id="PTHR42716:SF2">
    <property type="entry name" value="L-ASPARTATE OXIDASE, CHLOROPLASTIC"/>
    <property type="match status" value="1"/>
</dbReference>
<evidence type="ECO:0000256" key="13">
    <source>
        <dbReference type="SAM" id="MobiDB-lite"/>
    </source>
</evidence>
<dbReference type="GO" id="GO:0005737">
    <property type="term" value="C:cytoplasm"/>
    <property type="evidence" value="ECO:0007669"/>
    <property type="project" value="UniProtKB-SubCell"/>
</dbReference>
<dbReference type="FunFam" id="3.90.700.10:FF:000002">
    <property type="entry name" value="L-aspartate oxidase"/>
    <property type="match status" value="1"/>
</dbReference>